<dbReference type="InterPro" id="IPR033433">
    <property type="entry name" value="GtaA_N"/>
</dbReference>
<dbReference type="InterPro" id="IPR032514">
    <property type="entry name" value="GtaA_central"/>
</dbReference>
<dbReference type="Pfam" id="PF16335">
    <property type="entry name" value="GtaA_6_Hairpin"/>
    <property type="match status" value="1"/>
</dbReference>
<dbReference type="AlphaFoldDB" id="A0A6S6VLY5"/>
<gene>
    <name evidence="3" type="ORF">PTTW11_03481</name>
</gene>
<evidence type="ECO:0000313" key="4">
    <source>
        <dbReference type="Proteomes" id="UP000472372"/>
    </source>
</evidence>
<proteinExistence type="predicted"/>
<organism evidence="3 4">
    <name type="scientific">Pyrenophora teres f. teres</name>
    <dbReference type="NCBI Taxonomy" id="97479"/>
    <lineage>
        <taxon>Eukaryota</taxon>
        <taxon>Fungi</taxon>
        <taxon>Dikarya</taxon>
        <taxon>Ascomycota</taxon>
        <taxon>Pezizomycotina</taxon>
        <taxon>Dothideomycetes</taxon>
        <taxon>Pleosporomycetidae</taxon>
        <taxon>Pleosporales</taxon>
        <taxon>Pleosporineae</taxon>
        <taxon>Pleosporaceae</taxon>
        <taxon>Pyrenophora</taxon>
    </lineage>
</organism>
<feature type="domain" description="Glutaminase A central" evidence="1">
    <location>
        <begin position="342"/>
        <end position="688"/>
    </location>
</feature>
<dbReference type="PANTHER" id="PTHR31987:SF1">
    <property type="entry name" value="GLUTAMINASE A"/>
    <property type="match status" value="1"/>
</dbReference>
<dbReference type="Pfam" id="PF17168">
    <property type="entry name" value="DUF5127"/>
    <property type="match status" value="1"/>
</dbReference>
<dbReference type="Proteomes" id="UP000472372">
    <property type="component" value="Chromosome 3"/>
</dbReference>
<dbReference type="InterPro" id="IPR052743">
    <property type="entry name" value="Glutaminase_GtaA"/>
</dbReference>
<feature type="domain" description="Glutaminase A N-terminal" evidence="2">
    <location>
        <begin position="106"/>
        <end position="336"/>
    </location>
</feature>
<protein>
    <submittedName>
        <fullName evidence="3">DUF4965 multi-domain protein</fullName>
    </submittedName>
</protein>
<accession>A0A6S6VLY5</accession>
<evidence type="ECO:0000259" key="1">
    <source>
        <dbReference type="Pfam" id="PF16335"/>
    </source>
</evidence>
<sequence length="698" mass="77279">MYFPLIGVLCGLLLTTAVQAISTFTPTRPPSLPLAVKSPYLSTWVPAGSNGGNGGYLPGQWPSFWTGQWLGWTGLIKVDGTTYLWMGAPKDFNNKANQTSFEYTSTKSIFTMIAGNVELKVTFLSPLTPKDYKRQSLIFSYMDVEVSSLDGSEHDVQIYTDISAEWTSGSLTEVAQWDFGSTEGVLYHKVWKQNQQTFAEVSDRAEWGNWYYSTKQVDGLTYMSGADVDVRGTFDRTGSLGNKQDMNFRRINQDWPVFGYALNMGSIGATPRKQLFTIGLCQEDAIHFLGGKGLTILQSLWKSYFGNDLAALSFFYHDYDESNKLSTDLDTRISDDSKAAAGDNYAILTTLAARQAFGATQLVGTQDKYFLFLKEISSNGNTQTIDVIYPASPIFYYTNPDLVKLMLDPHFENQENGHYPNKYAEHDLGTHYPNATGHPDGNDEAMPVEECGNNMAMVLAYVQRSGNTAYIQQHYAILKQWASYLVSDSLLPALQLSTDDFAGHLANQTNLALKGIIGLAAMGEMSRLIGDTNSSQYYTSIAQDYMTKWQTLGINTAAKPPHATLTYNDASTHGLLYNLYNDALLSLHLVPDSVYTMQSTFYPTVKQQYGVPLDTRNPFYTKADWEVFCAAVAGSSTRDLLIGDVAKWVGETTSSKPFSDLYETDSGVQTPGIDFKARPVMGGMFALLVLPKGYVAPQ</sequence>
<dbReference type="SUPFAM" id="SSF48208">
    <property type="entry name" value="Six-hairpin glycosidases"/>
    <property type="match status" value="1"/>
</dbReference>
<dbReference type="InterPro" id="IPR008928">
    <property type="entry name" value="6-hairpin_glycosidase_sf"/>
</dbReference>
<dbReference type="PANTHER" id="PTHR31987">
    <property type="entry name" value="GLUTAMINASE A-RELATED"/>
    <property type="match status" value="1"/>
</dbReference>
<dbReference type="EMBL" id="HG992979">
    <property type="protein sequence ID" value="CAE7022775.1"/>
    <property type="molecule type" value="Genomic_DNA"/>
</dbReference>
<evidence type="ECO:0000313" key="3">
    <source>
        <dbReference type="EMBL" id="CAE7022775.1"/>
    </source>
</evidence>
<evidence type="ECO:0000259" key="2">
    <source>
        <dbReference type="Pfam" id="PF17168"/>
    </source>
</evidence>
<reference evidence="3" key="1">
    <citation type="submission" date="2021-02" db="EMBL/GenBank/DDBJ databases">
        <authorList>
            <person name="Syme A R."/>
            <person name="Syme A R."/>
            <person name="Moolhuijzen P."/>
        </authorList>
    </citation>
    <scope>NUCLEOTIDE SEQUENCE</scope>
    <source>
        <strain evidence="3">W1-1</strain>
    </source>
</reference>
<dbReference type="GO" id="GO:0005975">
    <property type="term" value="P:carbohydrate metabolic process"/>
    <property type="evidence" value="ECO:0007669"/>
    <property type="project" value="InterPro"/>
</dbReference>
<name>A0A6S6VLY5_9PLEO</name>